<comment type="caution">
    <text evidence="1">The sequence shown here is derived from an EMBL/GenBank/DDBJ whole genome shotgun (WGS) entry which is preliminary data.</text>
</comment>
<accession>A0A0C1WDR8</accession>
<dbReference type="RefSeq" id="WP_020196918.1">
    <property type="nucleotide sequence ID" value="NZ_BAOH01000086.1"/>
</dbReference>
<organism evidence="1 2">
    <name type="scientific">Vibrio owensii CAIM 1854 = LMG 25443</name>
    <dbReference type="NCBI Taxonomy" id="1229493"/>
    <lineage>
        <taxon>Bacteria</taxon>
        <taxon>Pseudomonadati</taxon>
        <taxon>Pseudomonadota</taxon>
        <taxon>Gammaproteobacteria</taxon>
        <taxon>Vibrionales</taxon>
        <taxon>Vibrionaceae</taxon>
        <taxon>Vibrio</taxon>
    </lineage>
</organism>
<dbReference type="Proteomes" id="UP000031586">
    <property type="component" value="Unassembled WGS sequence"/>
</dbReference>
<proteinExistence type="predicted"/>
<dbReference type="PANTHER" id="PTHR36057">
    <property type="match status" value="1"/>
</dbReference>
<dbReference type="InterPro" id="IPR036249">
    <property type="entry name" value="Thioredoxin-like_sf"/>
</dbReference>
<evidence type="ECO:0008006" key="3">
    <source>
        <dbReference type="Google" id="ProtNLM"/>
    </source>
</evidence>
<dbReference type="AlphaFoldDB" id="A0A0C1WDR8"/>
<dbReference type="SUPFAM" id="SSF52833">
    <property type="entry name" value="Thioredoxin-like"/>
    <property type="match status" value="1"/>
</dbReference>
<dbReference type="InterPro" id="IPR010634">
    <property type="entry name" value="DUF1223"/>
</dbReference>
<reference evidence="1 2" key="1">
    <citation type="submission" date="2014-07" db="EMBL/GenBank/DDBJ databases">
        <title>Unique and conserved regions in Vibrio harveyi and related species in comparison with the shrimp pathogen Vibrio harveyi CAIM 1792.</title>
        <authorList>
            <person name="Espinoza-Valles I."/>
            <person name="Vora G."/>
            <person name="Leekitcharoenphon P."/>
            <person name="Ussery D."/>
            <person name="Hoj L."/>
            <person name="Gomez-Gil B."/>
        </authorList>
    </citation>
    <scope>NUCLEOTIDE SEQUENCE [LARGE SCALE GENOMIC DNA]</scope>
    <source>
        <strain evidence="2">CAIM 1854 / LMG 25443</strain>
    </source>
</reference>
<name>A0A0C1WDR8_9VIBR</name>
<gene>
    <name evidence="1" type="ORF">H735_03665</name>
</gene>
<dbReference type="EMBL" id="JPRD01000007">
    <property type="protein sequence ID" value="KIF54497.1"/>
    <property type="molecule type" value="Genomic_DNA"/>
</dbReference>
<evidence type="ECO:0000313" key="1">
    <source>
        <dbReference type="EMBL" id="KIF54497.1"/>
    </source>
</evidence>
<dbReference type="PATRIC" id="fig|1229493.5.peg.5446"/>
<dbReference type="Pfam" id="PF06764">
    <property type="entry name" value="DUF1223"/>
    <property type="match status" value="1"/>
</dbReference>
<sequence length="232" mass="26315">MINAIALAAITSLSASQSWVHEGQPAQVIELFTSEGCSSCPPADKYLSTFESNPDLWGKYIPVAYHVDYWDYLGWKDKFAKPEFSQLQRLYRAYGAVGSVYTPAFVVDSEEWRGFFNWRKRVLPNNDNEKAQTLALERSGNQFTLRFEDNGTYDATIVFLSSNETTPVKRGENRGKVLEHDFVALEKQQGRSKNGEWTFKLNQPIKNIDAVAAWVTEPGTFNRVQTVAGEIR</sequence>
<protein>
    <recommendedName>
        <fullName evidence="3">DUF1223 domain-containing protein</fullName>
    </recommendedName>
</protein>
<evidence type="ECO:0000313" key="2">
    <source>
        <dbReference type="Proteomes" id="UP000031586"/>
    </source>
</evidence>
<dbReference type="PANTHER" id="PTHR36057:SF1">
    <property type="entry name" value="LIPOPROTEIN LIPID ATTACHMENT SITE-LIKE PROTEIN, PUTATIVE (DUF1223)-RELATED"/>
    <property type="match status" value="1"/>
</dbReference>